<protein>
    <submittedName>
        <fullName evidence="1">Lycopene cyclase family protein</fullName>
    </submittedName>
</protein>
<dbReference type="EMBL" id="JAKLTR010000003">
    <property type="protein sequence ID" value="MCG2613999.1"/>
    <property type="molecule type" value="Genomic_DNA"/>
</dbReference>
<dbReference type="Pfam" id="PF05834">
    <property type="entry name" value="Lycopene_cycl"/>
    <property type="match status" value="1"/>
</dbReference>
<evidence type="ECO:0000313" key="1">
    <source>
        <dbReference type="EMBL" id="MCG2613999.1"/>
    </source>
</evidence>
<organism evidence="1 2">
    <name type="scientific">Terrimonas ginsenosidimutans</name>
    <dbReference type="NCBI Taxonomy" id="2908004"/>
    <lineage>
        <taxon>Bacteria</taxon>
        <taxon>Pseudomonadati</taxon>
        <taxon>Bacteroidota</taxon>
        <taxon>Chitinophagia</taxon>
        <taxon>Chitinophagales</taxon>
        <taxon>Chitinophagaceae</taxon>
        <taxon>Terrimonas</taxon>
    </lineage>
</organism>
<accession>A0ABS9KNU7</accession>
<keyword evidence="2" id="KW-1185">Reference proteome</keyword>
<sequence length="359" mass="41891">MLKSGKFTDKKILLIDKDQVKTNDRTWCFWEQEPGFFEQLVYREWSHLDFFGEGFTATLDVSPYQYKMIRGVDFYAYCFSEIARHPQVEKLFGEVKGLARRNGKVILHIDDREMDLGDPVVFNSLLKEKRSKKDIVLLQHFKGWVIETETPFFDPGKATLMDFRIDQRHGTSFVYVLPFTEHAALVEYTLFTPALLKDEQYDEGLKSYINEYLGISTFLVKEQEFGIIPMSNRIHHFYKDGIYNIGTAGGQTKASTGYTFRFIQKQSDQIVQALINERPLSSIPKPPSRFRFYDNTLLHILYHDQLPGKQIFSTLFRRNDPRRVLRFLDNESTLADELKITSSLPTWPFLKAAAKTIFP</sequence>
<gene>
    <name evidence="1" type="ORF">LZZ85_06890</name>
</gene>
<evidence type="ECO:0000313" key="2">
    <source>
        <dbReference type="Proteomes" id="UP001165367"/>
    </source>
</evidence>
<comment type="caution">
    <text evidence="1">The sequence shown here is derived from an EMBL/GenBank/DDBJ whole genome shotgun (WGS) entry which is preliminary data.</text>
</comment>
<proteinExistence type="predicted"/>
<dbReference type="Proteomes" id="UP001165367">
    <property type="component" value="Unassembled WGS sequence"/>
</dbReference>
<reference evidence="1" key="1">
    <citation type="submission" date="2022-01" db="EMBL/GenBank/DDBJ databases">
        <authorList>
            <person name="Jo J.-H."/>
            <person name="Im W.-T."/>
        </authorList>
    </citation>
    <scope>NUCLEOTIDE SEQUENCE</scope>
    <source>
        <strain evidence="1">NA20</strain>
    </source>
</reference>
<name>A0ABS9KNU7_9BACT</name>